<sequence>MEAKKVNEVSLPGNDPMEFAEFIMGGASSVRAAVANNIARTINVLTNDAVRSKYVVDDDDGLTLRTGVPKESFKEKAVNGAFDLATIGLAAFGGPEGVLMTQGGKAPAIKAVEEIKTAAKYSHLKEPKTIGDGLKTTSAQRKRILAENMRQNNGQLISDGDGRVLNMPKKIGKGQKADMNQAEIDHIKARSKEGSNSNRNMQVLSKEENIKKSNK</sequence>
<feature type="compositionally biased region" description="Polar residues" evidence="1">
    <location>
        <begin position="194"/>
        <end position="203"/>
    </location>
</feature>
<gene>
    <name evidence="2" type="ORF">DRF57_23200</name>
</gene>
<keyword evidence="3" id="KW-1185">Reference proteome</keyword>
<evidence type="ECO:0000313" key="3">
    <source>
        <dbReference type="Proteomes" id="UP000256491"/>
    </source>
</evidence>
<feature type="compositionally biased region" description="Basic and acidic residues" evidence="1">
    <location>
        <begin position="205"/>
        <end position="215"/>
    </location>
</feature>
<feature type="region of interest" description="Disordered" evidence="1">
    <location>
        <begin position="188"/>
        <end position="215"/>
    </location>
</feature>
<accession>A0ABX9IDC1</accession>
<evidence type="ECO:0000256" key="1">
    <source>
        <dbReference type="SAM" id="MobiDB-lite"/>
    </source>
</evidence>
<name>A0ABX9IDC1_9FLAO</name>
<proteinExistence type="predicted"/>
<dbReference type="CDD" id="cd00085">
    <property type="entry name" value="HNHc"/>
    <property type="match status" value="1"/>
</dbReference>
<dbReference type="InterPro" id="IPR003615">
    <property type="entry name" value="HNH_nuc"/>
</dbReference>
<evidence type="ECO:0008006" key="4">
    <source>
        <dbReference type="Google" id="ProtNLM"/>
    </source>
</evidence>
<comment type="caution">
    <text evidence="2">The sequence shown here is derived from an EMBL/GenBank/DDBJ whole genome shotgun (WGS) entry which is preliminary data.</text>
</comment>
<dbReference type="EMBL" id="QNUF01000058">
    <property type="protein sequence ID" value="REC69226.1"/>
    <property type="molecule type" value="Genomic_DNA"/>
</dbReference>
<organism evidence="2 3">
    <name type="scientific">Chryseobacterium rhizosphaerae</name>
    <dbReference type="NCBI Taxonomy" id="395937"/>
    <lineage>
        <taxon>Bacteria</taxon>
        <taxon>Pseudomonadati</taxon>
        <taxon>Bacteroidota</taxon>
        <taxon>Flavobacteriia</taxon>
        <taxon>Flavobacteriales</taxon>
        <taxon>Weeksellaceae</taxon>
        <taxon>Chryseobacterium group</taxon>
        <taxon>Chryseobacterium</taxon>
    </lineage>
</organism>
<protein>
    <recommendedName>
        <fullName evidence="4">HNH endonuclease</fullName>
    </recommendedName>
</protein>
<evidence type="ECO:0000313" key="2">
    <source>
        <dbReference type="EMBL" id="REC69226.1"/>
    </source>
</evidence>
<dbReference type="Gene3D" id="1.10.30.50">
    <property type="match status" value="1"/>
</dbReference>
<reference evidence="2 3" key="1">
    <citation type="journal article" date="2010" name="Syst. Appl. Microbiol.">
        <title>Four new species of Chryseobacterium from the rhizosphere of coastal sand dune plants, Chryseobacterium elymi sp. nov., Chryseobacterium hagamense sp. nov., Chryseobacterium lathyri sp. nov. and Chryseobacterium rhizosphaerae sp. nov.</title>
        <authorList>
            <person name="Cho S.H."/>
            <person name="Lee K.S."/>
            <person name="Shin D.S."/>
            <person name="Han J.H."/>
            <person name="Park K.S."/>
            <person name="Lee C.H."/>
            <person name="Park K.H."/>
            <person name="Kim S.B."/>
        </authorList>
    </citation>
    <scope>NUCLEOTIDE SEQUENCE [LARGE SCALE GENOMIC DNA]</scope>
    <source>
        <strain evidence="2 3">KCTC 22548</strain>
    </source>
</reference>
<dbReference type="Proteomes" id="UP000256491">
    <property type="component" value="Unassembled WGS sequence"/>
</dbReference>